<keyword evidence="6" id="KW-1185">Reference proteome</keyword>
<dbReference type="AlphaFoldDB" id="A0AAN8FMQ6"/>
<comment type="caution">
    <text evidence="5">The sequence shown here is derived from an EMBL/GenBank/DDBJ whole genome shotgun (WGS) entry which is preliminary data.</text>
</comment>
<proteinExistence type="predicted"/>
<name>A0AAN8FMQ6_TRICO</name>
<dbReference type="Proteomes" id="UP001331761">
    <property type="component" value="Unassembled WGS sequence"/>
</dbReference>
<dbReference type="GO" id="GO:0008270">
    <property type="term" value="F:zinc ion binding"/>
    <property type="evidence" value="ECO:0007669"/>
    <property type="project" value="UniProtKB-KW"/>
</dbReference>
<feature type="non-terminal residue" evidence="5">
    <location>
        <position position="357"/>
    </location>
</feature>
<accession>A0AAN8FMQ6</accession>
<evidence type="ECO:0000256" key="1">
    <source>
        <dbReference type="PROSITE-ProRule" id="PRU00042"/>
    </source>
</evidence>
<feature type="compositionally biased region" description="Polar residues" evidence="2">
    <location>
        <begin position="37"/>
        <end position="53"/>
    </location>
</feature>
<feature type="domain" description="C2H2-type" evidence="3">
    <location>
        <begin position="261"/>
        <end position="291"/>
    </location>
</feature>
<reference evidence="5 6" key="1">
    <citation type="submission" date="2019-10" db="EMBL/GenBank/DDBJ databases">
        <title>Assembly and Annotation for the nematode Trichostrongylus colubriformis.</title>
        <authorList>
            <person name="Martin J."/>
        </authorList>
    </citation>
    <scope>NUCLEOTIDE SEQUENCE [LARGE SCALE GENOMIC DNA]</scope>
    <source>
        <strain evidence="5">G859</strain>
        <tissue evidence="5">Whole worm</tissue>
    </source>
</reference>
<evidence type="ECO:0000256" key="2">
    <source>
        <dbReference type="SAM" id="MobiDB-lite"/>
    </source>
</evidence>
<dbReference type="InterPro" id="IPR013087">
    <property type="entry name" value="Znf_C2H2_type"/>
</dbReference>
<keyword evidence="1" id="KW-0862">Zinc</keyword>
<feature type="region of interest" description="Disordered" evidence="2">
    <location>
        <begin position="1"/>
        <end position="53"/>
    </location>
</feature>
<evidence type="ECO:0000313" key="5">
    <source>
        <dbReference type="EMBL" id="KAK5983031.1"/>
    </source>
</evidence>
<organism evidence="5 6">
    <name type="scientific">Trichostrongylus colubriformis</name>
    <name type="common">Black scour worm</name>
    <dbReference type="NCBI Taxonomy" id="6319"/>
    <lineage>
        <taxon>Eukaryota</taxon>
        <taxon>Metazoa</taxon>
        <taxon>Ecdysozoa</taxon>
        <taxon>Nematoda</taxon>
        <taxon>Chromadorea</taxon>
        <taxon>Rhabditida</taxon>
        <taxon>Rhabditina</taxon>
        <taxon>Rhabditomorpha</taxon>
        <taxon>Strongyloidea</taxon>
        <taxon>Trichostrongylidae</taxon>
        <taxon>Trichostrongylus</taxon>
    </lineage>
</organism>
<dbReference type="PROSITE" id="PS50157">
    <property type="entry name" value="ZINC_FINGER_C2H2_2"/>
    <property type="match status" value="1"/>
</dbReference>
<dbReference type="EMBL" id="WIXE01018783">
    <property type="protein sequence ID" value="KAK5970643.1"/>
    <property type="molecule type" value="Genomic_DNA"/>
</dbReference>
<gene>
    <name evidence="4" type="ORF">GCK32_004869</name>
    <name evidence="5" type="ORF">GCK32_006634</name>
</gene>
<dbReference type="EMBL" id="WIXE01004465">
    <property type="protein sequence ID" value="KAK5983031.1"/>
    <property type="molecule type" value="Genomic_DNA"/>
</dbReference>
<evidence type="ECO:0000313" key="6">
    <source>
        <dbReference type="Proteomes" id="UP001331761"/>
    </source>
</evidence>
<sequence length="357" mass="40285">MGKARFVVSSPSQGDQTEGTSKRPLSRSDGHDDDEMASSSEPHQEESSAVDSSTHFTDIECLKTYSTMTSWKEFNNALPGLLQEKLVRGAMRANGGSLPCFKCHKSLSSPLGLITHLKRCRKCVRDTISLIDVPTKLSAQPSPPKRVKVTPKKNISYNISVSSLQELKDEPSIWLRLDQDEKLDILKVFFPARVVECFAIRTTSRKCPTFTDYKKAVTHLDSCIQPMYLTYVGERASEFRLLDKKTRARYVREGMAMCMQLPCIECGRLFTHHYGLLYHVERCNVSEDEMPWKCYRCSVHTTRAKSHEHLRECWDVERAEAAKTPPCLVMGALGDVNLRSGKAILKDSSETIEIDGV</sequence>
<evidence type="ECO:0000259" key="3">
    <source>
        <dbReference type="PROSITE" id="PS50157"/>
    </source>
</evidence>
<keyword evidence="1" id="KW-0863">Zinc-finger</keyword>
<protein>
    <recommendedName>
        <fullName evidence="3">C2H2-type domain-containing protein</fullName>
    </recommendedName>
</protein>
<feature type="compositionally biased region" description="Polar residues" evidence="2">
    <location>
        <begin position="9"/>
        <end position="19"/>
    </location>
</feature>
<keyword evidence="1" id="KW-0479">Metal-binding</keyword>
<evidence type="ECO:0000313" key="4">
    <source>
        <dbReference type="EMBL" id="KAK5970643.1"/>
    </source>
</evidence>